<organism evidence="1">
    <name type="scientific">Anopheles darlingi</name>
    <name type="common">Mosquito</name>
    <dbReference type="NCBI Taxonomy" id="43151"/>
    <lineage>
        <taxon>Eukaryota</taxon>
        <taxon>Metazoa</taxon>
        <taxon>Ecdysozoa</taxon>
        <taxon>Arthropoda</taxon>
        <taxon>Hexapoda</taxon>
        <taxon>Insecta</taxon>
        <taxon>Pterygota</taxon>
        <taxon>Neoptera</taxon>
        <taxon>Endopterygota</taxon>
        <taxon>Diptera</taxon>
        <taxon>Nematocera</taxon>
        <taxon>Culicoidea</taxon>
        <taxon>Culicidae</taxon>
        <taxon>Anophelinae</taxon>
        <taxon>Anopheles</taxon>
    </lineage>
</organism>
<dbReference type="EMBL" id="GGFL01007939">
    <property type="protein sequence ID" value="MBW72117.1"/>
    <property type="molecule type" value="Transcribed_RNA"/>
</dbReference>
<accession>A0A2M4D3H8</accession>
<proteinExistence type="predicted"/>
<evidence type="ECO:0000313" key="1">
    <source>
        <dbReference type="EMBL" id="MBW72117.1"/>
    </source>
</evidence>
<name>A0A2M4D3H8_ANODA</name>
<protein>
    <submittedName>
        <fullName evidence="1">Putative secreted protein</fullName>
    </submittedName>
</protein>
<reference evidence="1" key="1">
    <citation type="submission" date="2018-01" db="EMBL/GenBank/DDBJ databases">
        <title>An insight into the sialome of Amazonian anophelines.</title>
        <authorList>
            <person name="Ribeiro J.M."/>
            <person name="Scarpassa V."/>
            <person name="Calvo E."/>
        </authorList>
    </citation>
    <scope>NUCLEOTIDE SEQUENCE</scope>
</reference>
<sequence>MPAPRKETGISVVLIWAMKAILCGFLPTCQSVTEQVTITSSRESQTMKDIWNAVSRLSVVLAFHGTTYLVQ</sequence>
<dbReference type="AlphaFoldDB" id="A0A2M4D3H8"/>